<gene>
    <name evidence="2" type="ORF">CLV33_101144</name>
</gene>
<comment type="caution">
    <text evidence="2">The sequence shown here is derived from an EMBL/GenBank/DDBJ whole genome shotgun (WGS) entry which is preliminary data.</text>
</comment>
<feature type="transmembrane region" description="Helical" evidence="1">
    <location>
        <begin position="5"/>
        <end position="22"/>
    </location>
</feature>
<evidence type="ECO:0000313" key="3">
    <source>
        <dbReference type="Proteomes" id="UP000251545"/>
    </source>
</evidence>
<keyword evidence="1" id="KW-0472">Membrane</keyword>
<accession>A0A362XFZ8</accession>
<evidence type="ECO:0000256" key="1">
    <source>
        <dbReference type="SAM" id="Phobius"/>
    </source>
</evidence>
<name>A0A362XFZ8_9FLAO</name>
<dbReference type="EMBL" id="PVEO01000001">
    <property type="protein sequence ID" value="PQV51222.1"/>
    <property type="molecule type" value="Genomic_DNA"/>
</dbReference>
<reference evidence="2 3" key="1">
    <citation type="submission" date="2018-02" db="EMBL/GenBank/DDBJ databases">
        <title>Genomic Encyclopedia of Archaeal and Bacterial Type Strains, Phase II (KMG-II): from individual species to whole genera.</title>
        <authorList>
            <person name="Goeker M."/>
        </authorList>
    </citation>
    <scope>NUCLEOTIDE SEQUENCE [LARGE SCALE GENOMIC DNA]</scope>
    <source>
        <strain evidence="2 3">DSM 21165</strain>
    </source>
</reference>
<organism evidence="2 3">
    <name type="scientific">Jejuia pallidilutea</name>
    <dbReference type="NCBI Taxonomy" id="504487"/>
    <lineage>
        <taxon>Bacteria</taxon>
        <taxon>Pseudomonadati</taxon>
        <taxon>Bacteroidota</taxon>
        <taxon>Flavobacteriia</taxon>
        <taxon>Flavobacteriales</taxon>
        <taxon>Flavobacteriaceae</taxon>
        <taxon>Jejuia</taxon>
    </lineage>
</organism>
<keyword evidence="1" id="KW-1133">Transmembrane helix</keyword>
<dbReference type="Proteomes" id="UP000251545">
    <property type="component" value="Unassembled WGS sequence"/>
</dbReference>
<keyword evidence="1" id="KW-0812">Transmembrane</keyword>
<protein>
    <submittedName>
        <fullName evidence="2">Uncharacterized protein</fullName>
    </submittedName>
</protein>
<proteinExistence type="predicted"/>
<dbReference type="AlphaFoldDB" id="A0A362XFZ8"/>
<evidence type="ECO:0000313" key="2">
    <source>
        <dbReference type="EMBL" id="PQV51222.1"/>
    </source>
</evidence>
<sequence length="133" mass="15668">MKRGILYLILFILPFVIVVIVNESVRPTIEKEGFEFRGVQTINPKSTSLYKCSWNCYFETTKHCKAYHTTFLKPYFKHIDPIYFGIIKSMHSGNSYQLMNVIFLVVLIPLIIFFLLFRSIEMSYKIKALKKNV</sequence>
<feature type="transmembrane region" description="Helical" evidence="1">
    <location>
        <begin position="98"/>
        <end position="117"/>
    </location>
</feature>